<evidence type="ECO:0000313" key="2">
    <source>
        <dbReference type="Proteomes" id="UP000507222"/>
    </source>
</evidence>
<reference evidence="1 2" key="1">
    <citation type="submission" date="2020-05" db="EMBL/GenBank/DDBJ databases">
        <authorList>
            <person name="Campoy J."/>
            <person name="Schneeberger K."/>
            <person name="Spophaly S."/>
        </authorList>
    </citation>
    <scope>NUCLEOTIDE SEQUENCE [LARGE SCALE GENOMIC DNA]</scope>
    <source>
        <strain evidence="1">PruArmRojPasFocal</strain>
    </source>
</reference>
<name>A0A6J5VBH3_PRUAR</name>
<accession>A0A6J5VBH3</accession>
<gene>
    <name evidence="1" type="ORF">CURHAP_LOCUS41236</name>
</gene>
<sequence length="71" mass="8161">MERWRAPMLKLLRRSVSTSPESWPFRGGPSEDGKYTGINAECCPDGEDEFYIHSISSTSISTNCDWNPWYN</sequence>
<protein>
    <submittedName>
        <fullName evidence="1">Uncharacterized protein</fullName>
    </submittedName>
</protein>
<dbReference type="EMBL" id="CAEKDK010000006">
    <property type="protein sequence ID" value="CAB4285443.1"/>
    <property type="molecule type" value="Genomic_DNA"/>
</dbReference>
<organism evidence="1 2">
    <name type="scientific">Prunus armeniaca</name>
    <name type="common">Apricot</name>
    <name type="synonym">Armeniaca vulgaris</name>
    <dbReference type="NCBI Taxonomy" id="36596"/>
    <lineage>
        <taxon>Eukaryota</taxon>
        <taxon>Viridiplantae</taxon>
        <taxon>Streptophyta</taxon>
        <taxon>Embryophyta</taxon>
        <taxon>Tracheophyta</taxon>
        <taxon>Spermatophyta</taxon>
        <taxon>Magnoliopsida</taxon>
        <taxon>eudicotyledons</taxon>
        <taxon>Gunneridae</taxon>
        <taxon>Pentapetalae</taxon>
        <taxon>rosids</taxon>
        <taxon>fabids</taxon>
        <taxon>Rosales</taxon>
        <taxon>Rosaceae</taxon>
        <taxon>Amygdaloideae</taxon>
        <taxon>Amygdaleae</taxon>
        <taxon>Prunus</taxon>
    </lineage>
</organism>
<dbReference type="AlphaFoldDB" id="A0A6J5VBH3"/>
<proteinExistence type="predicted"/>
<evidence type="ECO:0000313" key="1">
    <source>
        <dbReference type="EMBL" id="CAB4285443.1"/>
    </source>
</evidence>
<dbReference type="Proteomes" id="UP000507222">
    <property type="component" value="Unassembled WGS sequence"/>
</dbReference>